<dbReference type="AlphaFoldDB" id="A0A1F4PPQ2"/>
<sequence length="289" mass="33077">MNRKRVDILGVQIDALTMPQALNKVEELARDRQAHYIVTPNPEFVMQALKDGHFREVVNNADLALADGVGILWAAKFLSIPLSRIAWWARIQAWAQLLIVGAGVVIYPKWLTSVIPERVTGVDMLWEISKLASVKGLSIFLLGAAPGVAYEVSRKLQLLYPRLQIAEVMAGPPYEPEEEVIHRIKQVKPHFIFLAFPATEQLRWMRQYTRELDRGVLMGIGGAFDFIVGATAINDPTKNSKAVRAPYFLQKRGLEWVWRYLTQPWRKERIKTATLEFMRTVLEYKLARR</sequence>
<evidence type="ECO:0000313" key="3">
    <source>
        <dbReference type="EMBL" id="OGB85599.1"/>
    </source>
</evidence>
<evidence type="ECO:0000256" key="2">
    <source>
        <dbReference type="ARBA" id="ARBA00022679"/>
    </source>
</evidence>
<comment type="caution">
    <text evidence="3">The sequence shown here is derived from an EMBL/GenBank/DDBJ whole genome shotgun (WGS) entry which is preliminary data.</text>
</comment>
<dbReference type="STRING" id="1798539.A2994_01090"/>
<protein>
    <submittedName>
        <fullName evidence="3">Uncharacterized protein</fullName>
    </submittedName>
</protein>
<name>A0A1F4PPQ2_UNCK3</name>
<dbReference type="EMBL" id="METE01000002">
    <property type="protein sequence ID" value="OGB85599.1"/>
    <property type="molecule type" value="Genomic_DNA"/>
</dbReference>
<keyword evidence="2" id="KW-0808">Transferase</keyword>
<dbReference type="GO" id="GO:0016758">
    <property type="term" value="F:hexosyltransferase activity"/>
    <property type="evidence" value="ECO:0007669"/>
    <property type="project" value="TreeGrafter"/>
</dbReference>
<dbReference type="NCBIfam" id="TIGR00696">
    <property type="entry name" value="wecG_tagA_cpsF"/>
    <property type="match status" value="1"/>
</dbReference>
<dbReference type="PANTHER" id="PTHR34136:SF1">
    <property type="entry name" value="UDP-N-ACETYL-D-MANNOSAMINURONIC ACID TRANSFERASE"/>
    <property type="match status" value="1"/>
</dbReference>
<evidence type="ECO:0000256" key="1">
    <source>
        <dbReference type="ARBA" id="ARBA00022676"/>
    </source>
</evidence>
<dbReference type="PANTHER" id="PTHR34136">
    <property type="match status" value="1"/>
</dbReference>
<dbReference type="CDD" id="cd06533">
    <property type="entry name" value="Glyco_transf_WecG_TagA"/>
    <property type="match status" value="1"/>
</dbReference>
<evidence type="ECO:0000313" key="4">
    <source>
        <dbReference type="Proteomes" id="UP000179010"/>
    </source>
</evidence>
<dbReference type="Proteomes" id="UP000179010">
    <property type="component" value="Unassembled WGS sequence"/>
</dbReference>
<accession>A0A1F4PPQ2</accession>
<reference evidence="3 4" key="1">
    <citation type="journal article" date="2016" name="Nat. Commun.">
        <title>Thousands of microbial genomes shed light on interconnected biogeochemical processes in an aquifer system.</title>
        <authorList>
            <person name="Anantharaman K."/>
            <person name="Brown C.T."/>
            <person name="Hug L.A."/>
            <person name="Sharon I."/>
            <person name="Castelle C.J."/>
            <person name="Probst A.J."/>
            <person name="Thomas B.C."/>
            <person name="Singh A."/>
            <person name="Wilkins M.J."/>
            <person name="Karaoz U."/>
            <person name="Brodie E.L."/>
            <person name="Williams K.H."/>
            <person name="Hubbard S.S."/>
            <person name="Banfield J.F."/>
        </authorList>
    </citation>
    <scope>NUCLEOTIDE SEQUENCE [LARGE SCALE GENOMIC DNA]</scope>
</reference>
<organism evidence="3 4">
    <name type="scientific">candidate division Kazan bacterium RIFCSPLOWO2_01_FULL_48_13</name>
    <dbReference type="NCBI Taxonomy" id="1798539"/>
    <lineage>
        <taxon>Bacteria</taxon>
        <taxon>Bacteria division Kazan-3B-28</taxon>
    </lineage>
</organism>
<proteinExistence type="predicted"/>
<gene>
    <name evidence="3" type="ORF">A2994_01090</name>
</gene>
<keyword evidence="1" id="KW-0328">Glycosyltransferase</keyword>
<dbReference type="Pfam" id="PF03808">
    <property type="entry name" value="Glyco_tran_WecG"/>
    <property type="match status" value="1"/>
</dbReference>
<dbReference type="InterPro" id="IPR004629">
    <property type="entry name" value="WecG_TagA_CpsF"/>
</dbReference>